<organism evidence="2">
    <name type="scientific">Tanacetum cinerariifolium</name>
    <name type="common">Dalmatian daisy</name>
    <name type="synonym">Chrysanthemum cinerariifolium</name>
    <dbReference type="NCBI Taxonomy" id="118510"/>
    <lineage>
        <taxon>Eukaryota</taxon>
        <taxon>Viridiplantae</taxon>
        <taxon>Streptophyta</taxon>
        <taxon>Embryophyta</taxon>
        <taxon>Tracheophyta</taxon>
        <taxon>Spermatophyta</taxon>
        <taxon>Magnoliopsida</taxon>
        <taxon>eudicotyledons</taxon>
        <taxon>Gunneridae</taxon>
        <taxon>Pentapetalae</taxon>
        <taxon>asterids</taxon>
        <taxon>campanulids</taxon>
        <taxon>Asterales</taxon>
        <taxon>Asteraceae</taxon>
        <taxon>Asteroideae</taxon>
        <taxon>Anthemideae</taxon>
        <taxon>Anthemidinae</taxon>
        <taxon>Tanacetum</taxon>
    </lineage>
</organism>
<reference evidence="2" key="1">
    <citation type="journal article" date="2019" name="Sci. Rep.">
        <title>Draft genome of Tanacetum cinerariifolium, the natural source of mosquito coil.</title>
        <authorList>
            <person name="Yamashiro T."/>
            <person name="Shiraishi A."/>
            <person name="Satake H."/>
            <person name="Nakayama K."/>
        </authorList>
    </citation>
    <scope>NUCLEOTIDE SEQUENCE</scope>
</reference>
<protein>
    <submittedName>
        <fullName evidence="2">Uncharacterized protein</fullName>
    </submittedName>
</protein>
<accession>A0A699RZK4</accession>
<feature type="region of interest" description="Disordered" evidence="1">
    <location>
        <begin position="1"/>
        <end position="43"/>
    </location>
</feature>
<proteinExistence type="predicted"/>
<feature type="non-terminal residue" evidence="2">
    <location>
        <position position="1"/>
    </location>
</feature>
<comment type="caution">
    <text evidence="2">The sequence shown here is derived from an EMBL/GenBank/DDBJ whole genome shotgun (WGS) entry which is preliminary data.</text>
</comment>
<feature type="compositionally biased region" description="Pro residues" evidence="1">
    <location>
        <begin position="30"/>
        <end position="43"/>
    </location>
</feature>
<evidence type="ECO:0000256" key="1">
    <source>
        <dbReference type="SAM" id="MobiDB-lite"/>
    </source>
</evidence>
<dbReference type="EMBL" id="BKCJ011126926">
    <property type="protein sequence ID" value="GFC90542.1"/>
    <property type="molecule type" value="Genomic_DNA"/>
</dbReference>
<name>A0A699RZK4_TANCI</name>
<gene>
    <name evidence="2" type="ORF">Tci_862512</name>
</gene>
<sequence>IKEVNTGDATEGDDSAAYEEVPTVAAEPSIPSPTPPTPPLQPP</sequence>
<evidence type="ECO:0000313" key="2">
    <source>
        <dbReference type="EMBL" id="GFC90542.1"/>
    </source>
</evidence>
<dbReference type="AlphaFoldDB" id="A0A699RZK4"/>